<protein>
    <recommendedName>
        <fullName evidence="7">Major facilitator superfamily (MFS) profile domain-containing protein</fullName>
    </recommendedName>
</protein>
<dbReference type="InterPro" id="IPR011701">
    <property type="entry name" value="MFS"/>
</dbReference>
<feature type="transmembrane region" description="Helical" evidence="6">
    <location>
        <begin position="352"/>
        <end position="373"/>
    </location>
</feature>
<organism evidence="8 9">
    <name type="scientific">Mesorhizobium delmotii</name>
    <dbReference type="NCBI Taxonomy" id="1631247"/>
    <lineage>
        <taxon>Bacteria</taxon>
        <taxon>Pseudomonadati</taxon>
        <taxon>Pseudomonadota</taxon>
        <taxon>Alphaproteobacteria</taxon>
        <taxon>Hyphomicrobiales</taxon>
        <taxon>Phyllobacteriaceae</taxon>
        <taxon>Mesorhizobium</taxon>
    </lineage>
</organism>
<evidence type="ECO:0000313" key="9">
    <source>
        <dbReference type="Proteomes" id="UP000245698"/>
    </source>
</evidence>
<feature type="transmembrane region" description="Helical" evidence="6">
    <location>
        <begin position="228"/>
        <end position="250"/>
    </location>
</feature>
<dbReference type="InterPro" id="IPR036259">
    <property type="entry name" value="MFS_trans_sf"/>
</dbReference>
<keyword evidence="4 6" id="KW-1133">Transmembrane helix</keyword>
<dbReference type="Gene3D" id="1.20.1250.20">
    <property type="entry name" value="MFS general substrate transporter like domains"/>
    <property type="match status" value="1"/>
</dbReference>
<keyword evidence="5 6" id="KW-0472">Membrane</keyword>
<dbReference type="AlphaFoldDB" id="A0A2P9AT40"/>
<dbReference type="PANTHER" id="PTHR43124">
    <property type="entry name" value="PURINE EFFLUX PUMP PBUE"/>
    <property type="match status" value="1"/>
</dbReference>
<evidence type="ECO:0000256" key="3">
    <source>
        <dbReference type="ARBA" id="ARBA00022692"/>
    </source>
</evidence>
<feature type="transmembrane region" description="Helical" evidence="6">
    <location>
        <begin position="26"/>
        <end position="48"/>
    </location>
</feature>
<comment type="subcellular location">
    <subcellularLocation>
        <location evidence="1">Cell membrane</location>
        <topology evidence="1">Multi-pass membrane protein</topology>
    </subcellularLocation>
</comment>
<evidence type="ECO:0000313" key="8">
    <source>
        <dbReference type="EMBL" id="SJM34303.1"/>
    </source>
</evidence>
<evidence type="ECO:0000256" key="6">
    <source>
        <dbReference type="SAM" id="Phobius"/>
    </source>
</evidence>
<feature type="transmembrane region" description="Helical" evidence="6">
    <location>
        <begin position="120"/>
        <end position="141"/>
    </location>
</feature>
<feature type="transmembrane region" description="Helical" evidence="6">
    <location>
        <begin position="181"/>
        <end position="207"/>
    </location>
</feature>
<dbReference type="InterPro" id="IPR020846">
    <property type="entry name" value="MFS_dom"/>
</dbReference>
<feature type="transmembrane region" description="Helical" evidence="6">
    <location>
        <begin position="291"/>
        <end position="311"/>
    </location>
</feature>
<dbReference type="RefSeq" id="WP_123150863.1">
    <property type="nucleotide sequence ID" value="NZ_FUIG01000049.1"/>
</dbReference>
<evidence type="ECO:0000256" key="4">
    <source>
        <dbReference type="ARBA" id="ARBA00022989"/>
    </source>
</evidence>
<feature type="transmembrane region" description="Helical" evidence="6">
    <location>
        <begin position="262"/>
        <end position="284"/>
    </location>
</feature>
<feature type="transmembrane region" description="Helical" evidence="6">
    <location>
        <begin position="68"/>
        <end position="87"/>
    </location>
</feature>
<feature type="transmembrane region" description="Helical" evidence="6">
    <location>
        <begin position="317"/>
        <end position="340"/>
    </location>
</feature>
<dbReference type="EMBL" id="FUIG01000049">
    <property type="protein sequence ID" value="SJM34303.1"/>
    <property type="molecule type" value="Genomic_DNA"/>
</dbReference>
<evidence type="ECO:0000256" key="5">
    <source>
        <dbReference type="ARBA" id="ARBA00023136"/>
    </source>
</evidence>
<gene>
    <name evidence="8" type="ORF">BQ8482_400032</name>
</gene>
<evidence type="ECO:0000259" key="7">
    <source>
        <dbReference type="PROSITE" id="PS50850"/>
    </source>
</evidence>
<sequence>MTDSATGFMETFLHGPEKPDQRSRPAWGAVISLALGTFGLVAAELLPASVLTPLAHDLHVTEGAAGQTMTATAIAAAISAPTVAFITKRLDRRIVLWAMMLLQILSNLLAELAWSLPVFLAARVVLGIALGGFWSISASLAMRLVPNHLLPRAMSIILTGVSVAIVCTPPIGAFVGDIWGWRATFMIAAAVNAVTLLVQLVTIPTLPPVEMAGFRGLLNVIKKPTIKVALLVVLLVASGHFASFTYVRVYLEKIPALHIETISLLLLVSGVCGFFGNLAGAFLAKHSLKAVAALPPLLMAIAAVSLLMPGASASASAIAVAVWSFGFGAVPVGVQTWMVLRAVPEQAESAGVLMTSTFQIAIAAGAIFGGLLVNNAGVASVFAYSAVATFLAALTVFLFGPKGATYTS</sequence>
<dbReference type="PROSITE" id="PS50850">
    <property type="entry name" value="MFS"/>
    <property type="match status" value="1"/>
</dbReference>
<dbReference type="Proteomes" id="UP000245698">
    <property type="component" value="Unassembled WGS sequence"/>
</dbReference>
<evidence type="ECO:0000256" key="1">
    <source>
        <dbReference type="ARBA" id="ARBA00004651"/>
    </source>
</evidence>
<dbReference type="Pfam" id="PF07690">
    <property type="entry name" value="MFS_1"/>
    <property type="match status" value="1"/>
</dbReference>
<dbReference type="PANTHER" id="PTHR43124:SF5">
    <property type="entry name" value="PURINE RIBONUCLEOSIDE EFFLUX PUMP NEPI"/>
    <property type="match status" value="1"/>
</dbReference>
<feature type="domain" description="Major facilitator superfamily (MFS) profile" evidence="7">
    <location>
        <begin position="29"/>
        <end position="404"/>
    </location>
</feature>
<feature type="transmembrane region" description="Helical" evidence="6">
    <location>
        <begin position="94"/>
        <end position="114"/>
    </location>
</feature>
<dbReference type="GO" id="GO:0022857">
    <property type="term" value="F:transmembrane transporter activity"/>
    <property type="evidence" value="ECO:0007669"/>
    <property type="project" value="InterPro"/>
</dbReference>
<name>A0A2P9AT40_9HYPH</name>
<dbReference type="GO" id="GO:0005886">
    <property type="term" value="C:plasma membrane"/>
    <property type="evidence" value="ECO:0007669"/>
    <property type="project" value="UniProtKB-SubCell"/>
</dbReference>
<dbReference type="CDD" id="cd17324">
    <property type="entry name" value="MFS_NepI_like"/>
    <property type="match status" value="1"/>
</dbReference>
<keyword evidence="3 6" id="KW-0812">Transmembrane</keyword>
<keyword evidence="9" id="KW-1185">Reference proteome</keyword>
<accession>A0A2P9AT40</accession>
<feature type="transmembrane region" description="Helical" evidence="6">
    <location>
        <begin position="379"/>
        <end position="400"/>
    </location>
</feature>
<proteinExistence type="predicted"/>
<dbReference type="SUPFAM" id="SSF103473">
    <property type="entry name" value="MFS general substrate transporter"/>
    <property type="match status" value="1"/>
</dbReference>
<evidence type="ECO:0000256" key="2">
    <source>
        <dbReference type="ARBA" id="ARBA00022475"/>
    </source>
</evidence>
<keyword evidence="2" id="KW-1003">Cell membrane</keyword>
<feature type="transmembrane region" description="Helical" evidence="6">
    <location>
        <begin position="153"/>
        <end position="175"/>
    </location>
</feature>
<dbReference type="InterPro" id="IPR050189">
    <property type="entry name" value="MFS_Efflux_Transporters"/>
</dbReference>
<reference evidence="9" key="1">
    <citation type="submission" date="2016-12" db="EMBL/GenBank/DDBJ databases">
        <authorList>
            <person name="Brunel B."/>
        </authorList>
    </citation>
    <scope>NUCLEOTIDE SEQUENCE [LARGE SCALE GENOMIC DNA]</scope>
</reference>